<evidence type="ECO:0000313" key="2">
    <source>
        <dbReference type="Proteomes" id="UP000192738"/>
    </source>
</evidence>
<accession>A0A1W2BFS9</accession>
<gene>
    <name evidence="1" type="ORF">SAMN04488500_107159</name>
</gene>
<dbReference type="RefSeq" id="WP_084575664.1">
    <property type="nucleotide sequence ID" value="NZ_CP155572.1"/>
</dbReference>
<reference evidence="1 2" key="1">
    <citation type="submission" date="2017-04" db="EMBL/GenBank/DDBJ databases">
        <authorList>
            <person name="Afonso C.L."/>
            <person name="Miller P.J."/>
            <person name="Scott M.A."/>
            <person name="Spackman E."/>
            <person name="Goraichik I."/>
            <person name="Dimitrov K.M."/>
            <person name="Suarez D.L."/>
            <person name="Swayne D.E."/>
        </authorList>
    </citation>
    <scope>NUCLEOTIDE SEQUENCE [LARGE SCALE GENOMIC DNA]</scope>
    <source>
        <strain evidence="1 2">DSM 5090</strain>
    </source>
</reference>
<dbReference type="EMBL" id="FWXI01000007">
    <property type="protein sequence ID" value="SMC71873.1"/>
    <property type="molecule type" value="Genomic_DNA"/>
</dbReference>
<proteinExistence type="predicted"/>
<evidence type="ECO:0000313" key="1">
    <source>
        <dbReference type="EMBL" id="SMC71873.1"/>
    </source>
</evidence>
<keyword evidence="2" id="KW-1185">Reference proteome</keyword>
<dbReference type="AlphaFoldDB" id="A0A1W2BFS9"/>
<protein>
    <submittedName>
        <fullName evidence="1">Uncharacterized protein</fullName>
    </submittedName>
</protein>
<organism evidence="1 2">
    <name type="scientific">Sporomusa malonica</name>
    <dbReference type="NCBI Taxonomy" id="112901"/>
    <lineage>
        <taxon>Bacteria</taxon>
        <taxon>Bacillati</taxon>
        <taxon>Bacillota</taxon>
        <taxon>Negativicutes</taxon>
        <taxon>Selenomonadales</taxon>
        <taxon>Sporomusaceae</taxon>
        <taxon>Sporomusa</taxon>
    </lineage>
</organism>
<sequence>MNVKPKQIEIALSVPAIVGILPAQRQTLVANAGRQAAALLTQAGLTIREQQAAMAIADLYLQFCQQDENNQKWSALMEAAIRHDEEKATSM</sequence>
<name>A0A1W2BFS9_9FIRM</name>
<dbReference type="Proteomes" id="UP000192738">
    <property type="component" value="Unassembled WGS sequence"/>
</dbReference>
<dbReference type="OrthoDB" id="1683909at2"/>
<dbReference type="STRING" id="112901.SAMN04488500_107159"/>